<protein>
    <recommendedName>
        <fullName evidence="1">Peptidase C45 hydrolase domain-containing protein</fullName>
    </recommendedName>
</protein>
<dbReference type="InterPro" id="IPR047794">
    <property type="entry name" value="C45_proenzyme-like"/>
</dbReference>
<sequence length="261" mass="28318">MKITLLELEGTGRQLGRAHGEALKDSITTLYGKYMDCIVKQAYISTTEEELLGLAMRNYEFARDYAPDLLEEMLGIAEGSGLAVEKIMFLHCLGEGLDLAFPQPANSLLKGPFFASPGCTAFGALGKATSDGHVLVGQNFDLQGDPYDHAVLLKIKKPETTLLLLTLAGVIGCEGLSSHKLAVVVNKLIARDVRAGVPYTFVVRRALEQKNLVEALWQIMTAERAAGTNYLLADSSVIINIETTACYFDVLPMPDNIISHA</sequence>
<dbReference type="PANTHER" id="PTHR34180:SF1">
    <property type="entry name" value="BETA-ALANYL-DOPAMINE_CARCININE HYDROLASE"/>
    <property type="match status" value="1"/>
</dbReference>
<dbReference type="InterPro" id="IPR047801">
    <property type="entry name" value="Peptidase_C45"/>
</dbReference>
<dbReference type="NCBIfam" id="NF040521">
    <property type="entry name" value="C45_proenzyme"/>
    <property type="match status" value="1"/>
</dbReference>
<dbReference type="Pfam" id="PF03417">
    <property type="entry name" value="AAT"/>
    <property type="match status" value="1"/>
</dbReference>
<feature type="non-terminal residue" evidence="2">
    <location>
        <position position="261"/>
    </location>
</feature>
<comment type="caution">
    <text evidence="2">The sequence shown here is derived from an EMBL/GenBank/DDBJ whole genome shotgun (WGS) entry which is preliminary data.</text>
</comment>
<evidence type="ECO:0000313" key="2">
    <source>
        <dbReference type="EMBL" id="GAJ00968.1"/>
    </source>
</evidence>
<dbReference type="Gene3D" id="1.10.10.2120">
    <property type="match status" value="1"/>
</dbReference>
<dbReference type="AlphaFoldDB" id="X1T6M1"/>
<dbReference type="EMBL" id="BARW01015985">
    <property type="protein sequence ID" value="GAJ00968.1"/>
    <property type="molecule type" value="Genomic_DNA"/>
</dbReference>
<dbReference type="InterPro" id="IPR005079">
    <property type="entry name" value="Peptidase_C45_hydrolase"/>
</dbReference>
<accession>X1T6M1</accession>
<reference evidence="2" key="1">
    <citation type="journal article" date="2014" name="Front. Microbiol.">
        <title>High frequency of phylogenetically diverse reductive dehalogenase-homologous genes in deep subseafloor sedimentary metagenomes.</title>
        <authorList>
            <person name="Kawai M."/>
            <person name="Futagami T."/>
            <person name="Toyoda A."/>
            <person name="Takaki Y."/>
            <person name="Nishi S."/>
            <person name="Hori S."/>
            <person name="Arai W."/>
            <person name="Tsubouchi T."/>
            <person name="Morono Y."/>
            <person name="Uchiyama I."/>
            <person name="Ito T."/>
            <person name="Fujiyama A."/>
            <person name="Inagaki F."/>
            <person name="Takami H."/>
        </authorList>
    </citation>
    <scope>NUCLEOTIDE SEQUENCE</scope>
    <source>
        <strain evidence="2">Expedition CK06-06</strain>
    </source>
</reference>
<name>X1T6M1_9ZZZZ</name>
<gene>
    <name evidence="2" type="ORF">S12H4_27936</name>
</gene>
<proteinExistence type="predicted"/>
<evidence type="ECO:0000259" key="1">
    <source>
        <dbReference type="Pfam" id="PF03417"/>
    </source>
</evidence>
<feature type="domain" description="Peptidase C45 hydrolase" evidence="1">
    <location>
        <begin position="131"/>
        <end position="244"/>
    </location>
</feature>
<organism evidence="2">
    <name type="scientific">marine sediment metagenome</name>
    <dbReference type="NCBI Taxonomy" id="412755"/>
    <lineage>
        <taxon>unclassified sequences</taxon>
        <taxon>metagenomes</taxon>
        <taxon>ecological metagenomes</taxon>
    </lineage>
</organism>
<dbReference type="Gene3D" id="3.60.60.10">
    <property type="entry name" value="Penicillin V Acylase, Chain A"/>
    <property type="match status" value="1"/>
</dbReference>
<dbReference type="PANTHER" id="PTHR34180">
    <property type="entry name" value="PEPTIDASE C45"/>
    <property type="match status" value="1"/>
</dbReference>